<gene>
    <name evidence="1" type="ORF">GFB47_00140</name>
</gene>
<proteinExistence type="predicted"/>
<dbReference type="EMBL" id="CP045699">
    <property type="protein sequence ID" value="QGA63977.1"/>
    <property type="molecule type" value="Genomic_DNA"/>
</dbReference>
<evidence type="ECO:0000313" key="2">
    <source>
        <dbReference type="Proteomes" id="UP000348942"/>
    </source>
</evidence>
<dbReference type="Proteomes" id="UP000348942">
    <property type="component" value="Chromosome 1"/>
</dbReference>
<dbReference type="InterPro" id="IPR019635">
    <property type="entry name" value="DUF2500"/>
</dbReference>
<dbReference type="AlphaFoldDB" id="A0A5Q0TGD2"/>
<dbReference type="RefSeq" id="WP_153445543.1">
    <property type="nucleotide sequence ID" value="NZ_CP045699.1"/>
</dbReference>
<dbReference type="Pfam" id="PF10694">
    <property type="entry name" value="DUF2500"/>
    <property type="match status" value="1"/>
</dbReference>
<organism evidence="1 2">
    <name type="scientific">Vibrio algicola</name>
    <dbReference type="NCBI Taxonomy" id="2662262"/>
    <lineage>
        <taxon>Bacteria</taxon>
        <taxon>Pseudomonadati</taxon>
        <taxon>Pseudomonadota</taxon>
        <taxon>Gammaproteobacteria</taxon>
        <taxon>Vibrionales</taxon>
        <taxon>Vibrionaceae</taxon>
        <taxon>Vibrio</taxon>
    </lineage>
</organism>
<protein>
    <submittedName>
        <fullName evidence="1">DUF2500 family protein</fullName>
    </submittedName>
</protein>
<accession>A0A5Q0TGD2</accession>
<reference evidence="1 2" key="1">
    <citation type="submission" date="2019-10" db="EMBL/GenBank/DDBJ databases">
        <title>Vibrio sp. nov., isolated from Coralline algae surface.</title>
        <authorList>
            <person name="Geng Y."/>
            <person name="Zhang X."/>
        </authorList>
    </citation>
    <scope>NUCLEOTIDE SEQUENCE [LARGE SCALE GENOMIC DNA]</scope>
    <source>
        <strain evidence="1 2">SM1977</strain>
    </source>
</reference>
<sequence>MPLTLLLCLLLIIVLAFISYSSFNKKHILGFDAKEQKVNVVVLDTQIVEIPNTQPGEENQEYWIYVQKQPMGPKREFKVGIHYFHALSPGDKGVLTYCGDKFQHFAKTINRD</sequence>
<dbReference type="Gene3D" id="2.40.50.660">
    <property type="match status" value="1"/>
</dbReference>
<keyword evidence="2" id="KW-1185">Reference proteome</keyword>
<evidence type="ECO:0000313" key="1">
    <source>
        <dbReference type="EMBL" id="QGA63977.1"/>
    </source>
</evidence>
<name>A0A5Q0TGD2_9VIBR</name>